<evidence type="ECO:0000313" key="10">
    <source>
        <dbReference type="Proteomes" id="UP000320948"/>
    </source>
</evidence>
<dbReference type="Pfam" id="PF00462">
    <property type="entry name" value="Glutaredoxin"/>
    <property type="match status" value="1"/>
</dbReference>
<reference evidence="9 10" key="1">
    <citation type="journal article" date="2017" name="Nat. Commun.">
        <title>In situ click chemistry generation of cyclooxygenase-2 inhibitors.</title>
        <authorList>
            <person name="Bhardwaj A."/>
            <person name="Kaur J."/>
            <person name="Wuest M."/>
            <person name="Wuest F."/>
        </authorList>
    </citation>
    <scope>NUCLEOTIDE SEQUENCE [LARGE SCALE GENOMIC DNA]</scope>
    <source>
        <strain evidence="9">S2_018_000_R2_106</strain>
    </source>
</reference>
<organism evidence="9 10">
    <name type="scientific">Blastochloris viridis</name>
    <name type="common">Rhodopseudomonas viridis</name>
    <dbReference type="NCBI Taxonomy" id="1079"/>
    <lineage>
        <taxon>Bacteria</taxon>
        <taxon>Pseudomonadati</taxon>
        <taxon>Pseudomonadota</taxon>
        <taxon>Alphaproteobacteria</taxon>
        <taxon>Hyphomicrobiales</taxon>
        <taxon>Blastochloridaceae</taxon>
        <taxon>Blastochloris</taxon>
    </lineage>
</organism>
<dbReference type="GO" id="GO:0005737">
    <property type="term" value="C:cytoplasm"/>
    <property type="evidence" value="ECO:0007669"/>
    <property type="project" value="TreeGrafter"/>
</dbReference>
<accession>A0A6N4R3J1</accession>
<sequence>MAYVEIYTKDYCPYCDKAKLLLDQLITEYTEVDLTTEPAKLEELLARRPSARTVPQIFINGQGVGGCDDLYELHTQGKLVAMLEEPAPHEMPE</sequence>
<keyword evidence="6 7" id="KW-0676">Redox-active center</keyword>
<keyword evidence="4 7" id="KW-0249">Electron transport</keyword>
<dbReference type="PANTHER" id="PTHR45694:SF18">
    <property type="entry name" value="GLUTAREDOXIN-1-RELATED"/>
    <property type="match status" value="1"/>
</dbReference>
<gene>
    <name evidence="9" type="primary">grxC</name>
    <name evidence="9" type="ORF">DI628_02660</name>
</gene>
<dbReference type="Gene3D" id="3.40.30.10">
    <property type="entry name" value="Glutaredoxin"/>
    <property type="match status" value="1"/>
</dbReference>
<protein>
    <recommendedName>
        <fullName evidence="7">Glutaredoxin</fullName>
    </recommendedName>
</protein>
<dbReference type="AlphaFoldDB" id="A0A6N4R3J1"/>
<evidence type="ECO:0000256" key="2">
    <source>
        <dbReference type="ARBA" id="ARBA00007787"/>
    </source>
</evidence>
<evidence type="ECO:0000256" key="1">
    <source>
        <dbReference type="ARBA" id="ARBA00002549"/>
    </source>
</evidence>
<evidence type="ECO:0000256" key="4">
    <source>
        <dbReference type="ARBA" id="ARBA00022982"/>
    </source>
</evidence>
<feature type="domain" description="Glutaredoxin" evidence="8">
    <location>
        <begin position="4"/>
        <end position="63"/>
    </location>
</feature>
<dbReference type="EMBL" id="VAFM01000001">
    <property type="protein sequence ID" value="TKW61543.1"/>
    <property type="molecule type" value="Genomic_DNA"/>
</dbReference>
<evidence type="ECO:0000256" key="7">
    <source>
        <dbReference type="RuleBase" id="RU364065"/>
    </source>
</evidence>
<dbReference type="SUPFAM" id="SSF52833">
    <property type="entry name" value="Thioredoxin-like"/>
    <property type="match status" value="1"/>
</dbReference>
<dbReference type="PROSITE" id="PS51354">
    <property type="entry name" value="GLUTAREDOXIN_2"/>
    <property type="match status" value="1"/>
</dbReference>
<dbReference type="InterPro" id="IPR002109">
    <property type="entry name" value="Glutaredoxin"/>
</dbReference>
<dbReference type="Proteomes" id="UP000320948">
    <property type="component" value="Unassembled WGS sequence"/>
</dbReference>
<dbReference type="GO" id="GO:0034599">
    <property type="term" value="P:cellular response to oxidative stress"/>
    <property type="evidence" value="ECO:0007669"/>
    <property type="project" value="TreeGrafter"/>
</dbReference>
<dbReference type="GO" id="GO:0015038">
    <property type="term" value="F:glutathione disulfide oxidoreductase activity"/>
    <property type="evidence" value="ECO:0007669"/>
    <property type="project" value="UniProtKB-UniRule"/>
</dbReference>
<dbReference type="PROSITE" id="PS00195">
    <property type="entry name" value="GLUTAREDOXIN_1"/>
    <property type="match status" value="1"/>
</dbReference>
<dbReference type="CDD" id="cd03418">
    <property type="entry name" value="GRX_GRXb_1_3_like"/>
    <property type="match status" value="1"/>
</dbReference>
<comment type="function">
    <text evidence="1 7">Has a glutathione-disulfide oxidoreductase activity in the presence of NADPH and glutathione reductase. Reduces low molecular weight disulfides and proteins.</text>
</comment>
<evidence type="ECO:0000259" key="8">
    <source>
        <dbReference type="Pfam" id="PF00462"/>
    </source>
</evidence>
<comment type="similarity">
    <text evidence="2 7">Belongs to the glutaredoxin family.</text>
</comment>
<proteinExistence type="inferred from homology"/>
<evidence type="ECO:0000313" key="9">
    <source>
        <dbReference type="EMBL" id="TKW61543.1"/>
    </source>
</evidence>
<dbReference type="InterPro" id="IPR036249">
    <property type="entry name" value="Thioredoxin-like_sf"/>
</dbReference>
<name>A0A6N4R3J1_BLAVI</name>
<keyword evidence="7" id="KW-0963">Cytoplasm</keyword>
<dbReference type="InterPro" id="IPR011900">
    <property type="entry name" value="GRX_bact"/>
</dbReference>
<evidence type="ECO:0000256" key="5">
    <source>
        <dbReference type="ARBA" id="ARBA00023157"/>
    </source>
</evidence>
<dbReference type="PRINTS" id="PR00160">
    <property type="entry name" value="GLUTAREDOXIN"/>
</dbReference>
<dbReference type="GO" id="GO:0045454">
    <property type="term" value="P:cell redox homeostasis"/>
    <property type="evidence" value="ECO:0007669"/>
    <property type="project" value="InterPro"/>
</dbReference>
<dbReference type="PANTHER" id="PTHR45694">
    <property type="entry name" value="GLUTAREDOXIN 2"/>
    <property type="match status" value="1"/>
</dbReference>
<comment type="caution">
    <text evidence="9">The sequence shown here is derived from an EMBL/GenBank/DDBJ whole genome shotgun (WGS) entry which is preliminary data.</text>
</comment>
<evidence type="ECO:0000256" key="6">
    <source>
        <dbReference type="ARBA" id="ARBA00023284"/>
    </source>
</evidence>
<dbReference type="InterPro" id="IPR011767">
    <property type="entry name" value="GLR_AS"/>
</dbReference>
<keyword evidence="5" id="KW-1015">Disulfide bond</keyword>
<evidence type="ECO:0000256" key="3">
    <source>
        <dbReference type="ARBA" id="ARBA00022448"/>
    </source>
</evidence>
<keyword evidence="3 7" id="KW-0813">Transport</keyword>
<dbReference type="InterPro" id="IPR014025">
    <property type="entry name" value="Glutaredoxin_subgr"/>
</dbReference>
<dbReference type="NCBIfam" id="TIGR02181">
    <property type="entry name" value="GRX_bact"/>
    <property type="match status" value="1"/>
</dbReference>